<feature type="domain" description="DUF306" evidence="1">
    <location>
        <begin position="216"/>
        <end position="291"/>
    </location>
</feature>
<keyword evidence="3" id="KW-1185">Reference proteome</keyword>
<gene>
    <name evidence="2" type="ORF">N7U62_11065</name>
</gene>
<sequence>MKFIKLLFLISIIIGCDSTDEPTLSEEPFSVLINGELFTPDRSGSASYYNGRLGFGAIDTIDRVGNDEKFQIFFTILNPEIGVNSIDNLNNKSSIQLYRWIGGQGVGPFATSGEFHLTEFDTINRVFSGTFNCIFDYPEHDIYYELTDGQFNDFTLSELFCAPELPFQQPDSISLFNNWGLTGFKNPDGSYSYPPCGTESRIKITEYSAENSIAYFQGKGPINSFSLKPQILENNKFITGSIATTRAGGSQWEMDYESDFIGFLDNDTISFDIQDDELTLTNTTWNSQLVFRTIEK</sequence>
<reference evidence="2 3" key="1">
    <citation type="submission" date="2022-10" db="EMBL/GenBank/DDBJ databases">
        <title>Comparative genomics and taxonomic characterization of three novel marine species of genus Reichenbachiella exhibiting antioxidant and polysaccharide degradation activities.</title>
        <authorList>
            <person name="Muhammad N."/>
            <person name="Lee Y.-J."/>
            <person name="Ko J."/>
            <person name="Kim S.-G."/>
        </authorList>
    </citation>
    <scope>NUCLEOTIDE SEQUENCE [LARGE SCALE GENOMIC DNA]</scope>
    <source>
        <strain evidence="2 3">ABR2-5</strain>
    </source>
</reference>
<dbReference type="InterPro" id="IPR005184">
    <property type="entry name" value="DUF306_Meta_HslJ"/>
</dbReference>
<evidence type="ECO:0000259" key="1">
    <source>
        <dbReference type="Pfam" id="PF03724"/>
    </source>
</evidence>
<dbReference type="RefSeq" id="WP_264138034.1">
    <property type="nucleotide sequence ID" value="NZ_JAOYOD010000001.1"/>
</dbReference>
<evidence type="ECO:0000313" key="3">
    <source>
        <dbReference type="Proteomes" id="UP001300692"/>
    </source>
</evidence>
<dbReference type="InterPro" id="IPR038670">
    <property type="entry name" value="HslJ-like_sf"/>
</dbReference>
<organism evidence="2 3">
    <name type="scientific">Reichenbachiella ulvae</name>
    <dbReference type="NCBI Taxonomy" id="2980104"/>
    <lineage>
        <taxon>Bacteria</taxon>
        <taxon>Pseudomonadati</taxon>
        <taxon>Bacteroidota</taxon>
        <taxon>Cytophagia</taxon>
        <taxon>Cytophagales</taxon>
        <taxon>Reichenbachiellaceae</taxon>
        <taxon>Reichenbachiella</taxon>
    </lineage>
</organism>
<protein>
    <submittedName>
        <fullName evidence="2">META domain-containing protein</fullName>
    </submittedName>
</protein>
<dbReference type="Pfam" id="PF03724">
    <property type="entry name" value="META"/>
    <property type="match status" value="1"/>
</dbReference>
<proteinExistence type="predicted"/>
<dbReference type="PROSITE" id="PS51257">
    <property type="entry name" value="PROKAR_LIPOPROTEIN"/>
    <property type="match status" value="1"/>
</dbReference>
<accession>A0ABT3CU31</accession>
<dbReference type="Gene3D" id="2.40.128.270">
    <property type="match status" value="1"/>
</dbReference>
<evidence type="ECO:0000313" key="2">
    <source>
        <dbReference type="EMBL" id="MCV9387207.1"/>
    </source>
</evidence>
<name>A0ABT3CU31_9BACT</name>
<dbReference type="EMBL" id="JAOYOD010000001">
    <property type="protein sequence ID" value="MCV9387207.1"/>
    <property type="molecule type" value="Genomic_DNA"/>
</dbReference>
<dbReference type="Proteomes" id="UP001300692">
    <property type="component" value="Unassembled WGS sequence"/>
</dbReference>
<comment type="caution">
    <text evidence="2">The sequence shown here is derived from an EMBL/GenBank/DDBJ whole genome shotgun (WGS) entry which is preliminary data.</text>
</comment>